<proteinExistence type="predicted"/>
<evidence type="ECO:0000313" key="3">
    <source>
        <dbReference type="Proteomes" id="UP000009891"/>
    </source>
</evidence>
<dbReference type="HOGENOM" id="CLU_2921480_0_0_9"/>
<dbReference type="AlphaFoldDB" id="K9DHL9"/>
<dbReference type="Proteomes" id="UP000009891">
    <property type="component" value="Unassembled WGS sequence"/>
</dbReference>
<dbReference type="EMBL" id="AHAF01000008">
    <property type="protein sequence ID" value="EKU78292.1"/>
    <property type="molecule type" value="Genomic_DNA"/>
</dbReference>
<reference evidence="2 3" key="1">
    <citation type="submission" date="2012-09" db="EMBL/GenBank/DDBJ databases">
        <title>The Genome Sequence of Veillonella ratti ACS-216-V-COL6B.</title>
        <authorList>
            <consortium name="The Broad Institute Genome Sequencing Platform"/>
            <person name="Earl A."/>
            <person name="Ward D."/>
            <person name="Feldgarden M."/>
            <person name="Gevers D."/>
            <person name="Saerens B."/>
            <person name="Vaneechoutte M."/>
            <person name="Walker B."/>
            <person name="Young S.K."/>
            <person name="Zeng Q."/>
            <person name="Gargeya S."/>
            <person name="Fitzgerald M."/>
            <person name="Haas B."/>
            <person name="Abouelleil A."/>
            <person name="Alvarado L."/>
            <person name="Arachchi H.M."/>
            <person name="Berlin A."/>
            <person name="Chapman S.B."/>
            <person name="Goldberg J."/>
            <person name="Griggs A."/>
            <person name="Gujja S."/>
            <person name="Hansen M."/>
            <person name="Howarth C."/>
            <person name="Imamovic A."/>
            <person name="Larimer J."/>
            <person name="McCowen C."/>
            <person name="Montmayeur A."/>
            <person name="Murphy C."/>
            <person name="Neiman D."/>
            <person name="Pearson M."/>
            <person name="Priest M."/>
            <person name="Roberts A."/>
            <person name="Saif S."/>
            <person name="Shea T."/>
            <person name="Sisk P."/>
            <person name="Sykes S."/>
            <person name="Wortman J."/>
            <person name="Nusbaum C."/>
            <person name="Birren B."/>
        </authorList>
    </citation>
    <scope>NUCLEOTIDE SEQUENCE [LARGE SCALE GENOMIC DNA]</scope>
    <source>
        <strain evidence="2 3">ACS-216-V-Col6b</strain>
    </source>
</reference>
<protein>
    <submittedName>
        <fullName evidence="2">Uncharacterized protein</fullName>
    </submittedName>
</protein>
<dbReference type="STRING" id="883156.HMPREF9282_01198"/>
<evidence type="ECO:0000313" key="2">
    <source>
        <dbReference type="EMBL" id="EKU78292.1"/>
    </source>
</evidence>
<evidence type="ECO:0000256" key="1">
    <source>
        <dbReference type="SAM" id="Coils"/>
    </source>
</evidence>
<dbReference type="PATRIC" id="fig|883156.3.peg.1175"/>
<sequence length="61" mass="7025">MNALEDKVREQQKTIDAQAKRLETLESQMGNQNQQAIIEKQSRQIEELQAQVKALMSKINV</sequence>
<gene>
    <name evidence="2" type="ORF">HMPREF9282_01198</name>
</gene>
<keyword evidence="1" id="KW-0175">Coiled coil</keyword>
<organism evidence="2 3">
    <name type="scientific">Veillonella seminalis ACS-216-V-Col6b</name>
    <dbReference type="NCBI Taxonomy" id="883156"/>
    <lineage>
        <taxon>Bacteria</taxon>
        <taxon>Bacillati</taxon>
        <taxon>Bacillota</taxon>
        <taxon>Negativicutes</taxon>
        <taxon>Veillonellales</taxon>
        <taxon>Veillonellaceae</taxon>
        <taxon>Veillonella</taxon>
    </lineage>
</organism>
<comment type="caution">
    <text evidence="2">The sequence shown here is derived from an EMBL/GenBank/DDBJ whole genome shotgun (WGS) entry which is preliminary data.</text>
</comment>
<accession>K9DHL9</accession>
<feature type="coiled-coil region" evidence="1">
    <location>
        <begin position="1"/>
        <end position="58"/>
    </location>
</feature>
<keyword evidence="3" id="KW-1185">Reference proteome</keyword>
<name>K9DHL9_9FIRM</name>